<name>A0ABQ4FYS2_9ACTN</name>
<dbReference type="InterPro" id="IPR042099">
    <property type="entry name" value="ANL_N_sf"/>
</dbReference>
<evidence type="ECO:0000313" key="2">
    <source>
        <dbReference type="EMBL" id="GIH39970.1"/>
    </source>
</evidence>
<evidence type="ECO:0000259" key="1">
    <source>
        <dbReference type="Pfam" id="PF00501"/>
    </source>
</evidence>
<dbReference type="PANTHER" id="PTHR43845">
    <property type="entry name" value="BLR5969 PROTEIN"/>
    <property type="match status" value="1"/>
</dbReference>
<dbReference type="Gene3D" id="3.40.50.12780">
    <property type="entry name" value="N-terminal domain of ligase-like"/>
    <property type="match status" value="1"/>
</dbReference>
<protein>
    <submittedName>
        <fullName evidence="2">Phenylacetate--CoA ligase</fullName>
    </submittedName>
</protein>
<dbReference type="RefSeq" id="WP_204057442.1">
    <property type="nucleotide sequence ID" value="NZ_BAAAGP010000011.1"/>
</dbReference>
<feature type="domain" description="AMP-dependent synthetase/ligase" evidence="1">
    <location>
        <begin position="182"/>
        <end position="324"/>
    </location>
</feature>
<dbReference type="SUPFAM" id="SSF56801">
    <property type="entry name" value="Acetyl-CoA synthetase-like"/>
    <property type="match status" value="1"/>
</dbReference>
<dbReference type="InterPro" id="IPR000873">
    <property type="entry name" value="AMP-dep_synth/lig_dom"/>
</dbReference>
<sequence>MTPPPAAGLLPAALPAAETTVLRQPAGDEAFWRDYQRVLDRFHAGEMTPGDWSRWRAERLRAVLRHVTERSPFYRRHLAGIDVGAVTPRTLSALPFTTKDDLRREMYDVLSGSPADASIFYETTGTTGPSTPCPRGVRDILTSNSAVEESWRRLFRSRFGDRLPVVGLMGPSELYAFGDVFTAVTASLGACHVKIWPESPRVGFRKALRLIEELGVEVIVCAPALCLSLAKAALHYGYDLSRLPVAMFLVLGEICTPQFAANVASIWPRATVHPTLYGSQEALCIATGADTGRLHLSELNYIAELVDPDTGAPLGDRGEGELVLTMLVDGVKPLIRYRTADLVRIEDAPADSPLPGPVVEVVGRVADRIRLGEATLQPAELESAVLDGVRGCLGYQVVIDRDEDGRDRVTVRMDLLPRIAGDAAAVGAGVAARLRERTGVSAGIAVDAELDPVTNTGAFVSWKAARILDNRTEADHAAVVARQVAHRYAITT</sequence>
<accession>A0ABQ4FYS2</accession>
<comment type="caution">
    <text evidence="2">The sequence shown here is derived from an EMBL/GenBank/DDBJ whole genome shotgun (WGS) entry which is preliminary data.</text>
</comment>
<dbReference type="Proteomes" id="UP000603904">
    <property type="component" value="Unassembled WGS sequence"/>
</dbReference>
<organism evidence="2 3">
    <name type="scientific">Microbispora corallina</name>
    <dbReference type="NCBI Taxonomy" id="83302"/>
    <lineage>
        <taxon>Bacteria</taxon>
        <taxon>Bacillati</taxon>
        <taxon>Actinomycetota</taxon>
        <taxon>Actinomycetes</taxon>
        <taxon>Streptosporangiales</taxon>
        <taxon>Streptosporangiaceae</taxon>
        <taxon>Microbispora</taxon>
    </lineage>
</organism>
<dbReference type="GO" id="GO:0016874">
    <property type="term" value="F:ligase activity"/>
    <property type="evidence" value="ECO:0007669"/>
    <property type="project" value="UniProtKB-KW"/>
</dbReference>
<dbReference type="Pfam" id="PF00501">
    <property type="entry name" value="AMP-binding"/>
    <property type="match status" value="1"/>
</dbReference>
<proteinExistence type="predicted"/>
<keyword evidence="3" id="KW-1185">Reference proteome</keyword>
<reference evidence="2 3" key="1">
    <citation type="submission" date="2021-01" db="EMBL/GenBank/DDBJ databases">
        <title>Whole genome shotgun sequence of Microbispora corallina NBRC 16416.</title>
        <authorList>
            <person name="Komaki H."/>
            <person name="Tamura T."/>
        </authorList>
    </citation>
    <scope>NUCLEOTIDE SEQUENCE [LARGE SCALE GENOMIC DNA]</scope>
    <source>
        <strain evidence="2 3">NBRC 16416</strain>
    </source>
</reference>
<keyword evidence="2" id="KW-0436">Ligase</keyword>
<evidence type="ECO:0000313" key="3">
    <source>
        <dbReference type="Proteomes" id="UP000603904"/>
    </source>
</evidence>
<dbReference type="EMBL" id="BOOC01000011">
    <property type="protein sequence ID" value="GIH39970.1"/>
    <property type="molecule type" value="Genomic_DNA"/>
</dbReference>
<dbReference type="PANTHER" id="PTHR43845:SF1">
    <property type="entry name" value="BLR5969 PROTEIN"/>
    <property type="match status" value="1"/>
</dbReference>
<gene>
    <name evidence="2" type="primary">paaK-3</name>
    <name evidence="2" type="ORF">Mco01_29700</name>
</gene>